<dbReference type="PANTHER" id="PTHR45947:SF3">
    <property type="entry name" value="SULFOQUINOVOSYL TRANSFERASE SQD2"/>
    <property type="match status" value="1"/>
</dbReference>
<dbReference type="InterPro" id="IPR050194">
    <property type="entry name" value="Glycosyltransferase_grp1"/>
</dbReference>
<dbReference type="CDD" id="cd03808">
    <property type="entry name" value="GT4_CapM-like"/>
    <property type="match status" value="1"/>
</dbReference>
<evidence type="ECO:0000259" key="1">
    <source>
        <dbReference type="Pfam" id="PF00534"/>
    </source>
</evidence>
<feature type="domain" description="Glycosyl transferase family 1" evidence="1">
    <location>
        <begin position="181"/>
        <end position="345"/>
    </location>
</feature>
<gene>
    <name evidence="3" type="ORF">U473_11245</name>
</gene>
<name>A0A135L6A8_9BACI</name>
<dbReference type="AlphaFoldDB" id="A0A135L6A8"/>
<organism evidence="3 4">
    <name type="scientific">Tepidibacillus decaturensis</name>
    <dbReference type="NCBI Taxonomy" id="1413211"/>
    <lineage>
        <taxon>Bacteria</taxon>
        <taxon>Bacillati</taxon>
        <taxon>Bacillota</taxon>
        <taxon>Bacilli</taxon>
        <taxon>Bacillales</taxon>
        <taxon>Bacillaceae</taxon>
        <taxon>Tepidibacillus</taxon>
    </lineage>
</organism>
<dbReference type="GO" id="GO:0016757">
    <property type="term" value="F:glycosyltransferase activity"/>
    <property type="evidence" value="ECO:0007669"/>
    <property type="project" value="InterPro"/>
</dbReference>
<reference evidence="3 4" key="1">
    <citation type="submission" date="2016-02" db="EMBL/GenBank/DDBJ databases">
        <title>Draft Genome for Tepidibacillus decaturensis nov. sp. Strain Z9, an Anaerobic, Moderately Thermophilic and Heterotrophic Bacterium from Deep Subsurface of the Illinois Basin, USA.</title>
        <authorList>
            <person name="Dong Y."/>
            <person name="Chang J.Y."/>
            <person name="Sanford R."/>
            <person name="Fouke B.W."/>
        </authorList>
    </citation>
    <scope>NUCLEOTIDE SEQUENCE [LARGE SCALE GENOMIC DNA]</scope>
    <source>
        <strain evidence="3 4">Z9</strain>
    </source>
</reference>
<dbReference type="Proteomes" id="UP000070352">
    <property type="component" value="Unassembled WGS sequence"/>
</dbReference>
<dbReference type="SUPFAM" id="SSF53756">
    <property type="entry name" value="UDP-Glycosyltransferase/glycogen phosphorylase"/>
    <property type="match status" value="1"/>
</dbReference>
<dbReference type="InterPro" id="IPR028098">
    <property type="entry name" value="Glyco_trans_4-like_N"/>
</dbReference>
<dbReference type="Gene3D" id="3.40.50.2000">
    <property type="entry name" value="Glycogen Phosphorylase B"/>
    <property type="match status" value="2"/>
</dbReference>
<proteinExistence type="predicted"/>
<dbReference type="EMBL" id="LSKU01000001">
    <property type="protein sequence ID" value="KXG44528.1"/>
    <property type="molecule type" value="Genomic_DNA"/>
</dbReference>
<dbReference type="Pfam" id="PF13439">
    <property type="entry name" value="Glyco_transf_4"/>
    <property type="match status" value="1"/>
</dbReference>
<evidence type="ECO:0000313" key="3">
    <source>
        <dbReference type="EMBL" id="KXG44528.1"/>
    </source>
</evidence>
<evidence type="ECO:0000259" key="2">
    <source>
        <dbReference type="Pfam" id="PF13439"/>
    </source>
</evidence>
<dbReference type="InterPro" id="IPR001296">
    <property type="entry name" value="Glyco_trans_1"/>
</dbReference>
<feature type="domain" description="Glycosyltransferase subfamily 4-like N-terminal" evidence="2">
    <location>
        <begin position="13"/>
        <end position="171"/>
    </location>
</feature>
<comment type="caution">
    <text evidence="3">The sequence shown here is derived from an EMBL/GenBank/DDBJ whole genome shotgun (WGS) entry which is preliminary data.</text>
</comment>
<accession>A0A135L6A8</accession>
<dbReference type="STRING" id="1413211.U473_11245"/>
<dbReference type="RefSeq" id="WP_068726364.1">
    <property type="nucleotide sequence ID" value="NZ_LSKU01000001.1"/>
</dbReference>
<dbReference type="Pfam" id="PF00534">
    <property type="entry name" value="Glycos_transf_1"/>
    <property type="match status" value="1"/>
</dbReference>
<keyword evidence="4" id="KW-1185">Reference proteome</keyword>
<evidence type="ECO:0008006" key="5">
    <source>
        <dbReference type="Google" id="ProtNLM"/>
    </source>
</evidence>
<evidence type="ECO:0000313" key="4">
    <source>
        <dbReference type="Proteomes" id="UP000070352"/>
    </source>
</evidence>
<dbReference type="OrthoDB" id="9804196at2"/>
<dbReference type="PANTHER" id="PTHR45947">
    <property type="entry name" value="SULFOQUINOVOSYL TRANSFERASE SQD2"/>
    <property type="match status" value="1"/>
</dbReference>
<protein>
    <recommendedName>
        <fullName evidence="5">Glycosyltransferase</fullName>
    </recommendedName>
</protein>
<sequence length="381" mass="42860">MKIMQVIGGGEKGGSRNHIITLSKELLKKGIQVEIVCFIDDVVAESARAHSIPVTIFPMKHILDLRAIQQLHKYIKKKKPHIVHTHGVRANFIGRLATRMTGIPVLTTIHSSIYHDYAHPLKKLFYHRIEKLTRSFTKKFIAVAGSLKKELEQDGICPEKIKVVYNGLSPDFPIGTKPEPFLRKELGLKEDIPILMTIGRLERVKNQTMLLRVFAVLKQNGIPFHGVIVGDGPLHAELKEMAHSLNIEQQVSFLGFRKDIYPLLSEADLFLLTSNMEGLPITLLESMASHTPVVVTDVGGMSEVIQLARNGFYVPSGDIEQFAARIQEILVQPELKQKLAVNGYQTLLKHFTAEQFIKNTIEVYKEVQVGKKSARKKEVES</sequence>